<dbReference type="GO" id="GO:0043856">
    <property type="term" value="F:anti-sigma factor antagonist activity"/>
    <property type="evidence" value="ECO:0007669"/>
    <property type="project" value="InterPro"/>
</dbReference>
<name>A0A2I0SKC9_9ACTN</name>
<reference evidence="4 5" key="1">
    <citation type="submission" date="2017-12" db="EMBL/GenBank/DDBJ databases">
        <title>Streptomyces populusis sp. nov., a novel endophytic actinobacterium isolated from stems of Populus adenopoda Maxim.</title>
        <authorList>
            <person name="Wang Z."/>
        </authorList>
    </citation>
    <scope>NUCLEOTIDE SEQUENCE [LARGE SCALE GENOMIC DNA]</scope>
    <source>
        <strain evidence="4 5">A249</strain>
    </source>
</reference>
<dbReference type="PANTHER" id="PTHR33495:SF2">
    <property type="entry name" value="ANTI-SIGMA FACTOR ANTAGONIST TM_1081-RELATED"/>
    <property type="match status" value="1"/>
</dbReference>
<organism evidence="4 5">
    <name type="scientific">Streptomyces populi</name>
    <dbReference type="NCBI Taxonomy" id="2058924"/>
    <lineage>
        <taxon>Bacteria</taxon>
        <taxon>Bacillati</taxon>
        <taxon>Actinomycetota</taxon>
        <taxon>Actinomycetes</taxon>
        <taxon>Kitasatosporales</taxon>
        <taxon>Streptomycetaceae</taxon>
        <taxon>Streptomyces</taxon>
    </lineage>
</organism>
<dbReference type="Gene3D" id="3.30.750.24">
    <property type="entry name" value="STAS domain"/>
    <property type="match status" value="1"/>
</dbReference>
<comment type="caution">
    <text evidence="4">The sequence shown here is derived from an EMBL/GenBank/DDBJ whole genome shotgun (WGS) entry which is preliminary data.</text>
</comment>
<dbReference type="OrthoDB" id="4330281at2"/>
<feature type="domain" description="STAS" evidence="3">
    <location>
        <begin position="7"/>
        <end position="117"/>
    </location>
</feature>
<dbReference type="AlphaFoldDB" id="A0A2I0SKC9"/>
<gene>
    <name evidence="4" type="ORF">CW362_25045</name>
</gene>
<dbReference type="NCBIfam" id="TIGR00377">
    <property type="entry name" value="ant_ant_sig"/>
    <property type="match status" value="1"/>
</dbReference>
<dbReference type="PANTHER" id="PTHR33495">
    <property type="entry name" value="ANTI-SIGMA FACTOR ANTAGONIST TM_1081-RELATED-RELATED"/>
    <property type="match status" value="1"/>
</dbReference>
<evidence type="ECO:0000259" key="3">
    <source>
        <dbReference type="PROSITE" id="PS50801"/>
    </source>
</evidence>
<evidence type="ECO:0000256" key="1">
    <source>
        <dbReference type="ARBA" id="ARBA00009013"/>
    </source>
</evidence>
<dbReference type="SUPFAM" id="SSF52091">
    <property type="entry name" value="SpoIIaa-like"/>
    <property type="match status" value="1"/>
</dbReference>
<dbReference type="CDD" id="cd07043">
    <property type="entry name" value="STAS_anti-anti-sigma_factors"/>
    <property type="match status" value="1"/>
</dbReference>
<proteinExistence type="inferred from homology"/>
<evidence type="ECO:0000313" key="4">
    <source>
        <dbReference type="EMBL" id="PKT70344.1"/>
    </source>
</evidence>
<dbReference type="PROSITE" id="PS50801">
    <property type="entry name" value="STAS"/>
    <property type="match status" value="1"/>
</dbReference>
<dbReference type="InterPro" id="IPR003658">
    <property type="entry name" value="Anti-sigma_ant"/>
</dbReference>
<dbReference type="Proteomes" id="UP000236178">
    <property type="component" value="Unassembled WGS sequence"/>
</dbReference>
<dbReference type="InterPro" id="IPR036513">
    <property type="entry name" value="STAS_dom_sf"/>
</dbReference>
<sequence>MSDEWGATVTYGAARNALVVRVGGDIDHESAFRLEQALSLTRRTGPERTVVDLSGTDFADSSILHVLLEAQRAHRARGTFMVVCGPFSDTVRRLFDVTGTEGFFVLADSVGAALDLPDPATGR</sequence>
<dbReference type="InterPro" id="IPR002645">
    <property type="entry name" value="STAS_dom"/>
</dbReference>
<dbReference type="Pfam" id="PF01740">
    <property type="entry name" value="STAS"/>
    <property type="match status" value="1"/>
</dbReference>
<evidence type="ECO:0000256" key="2">
    <source>
        <dbReference type="RuleBase" id="RU003749"/>
    </source>
</evidence>
<accession>A0A2I0SKC9</accession>
<keyword evidence="5" id="KW-1185">Reference proteome</keyword>
<dbReference type="RefSeq" id="WP_103551786.1">
    <property type="nucleotide sequence ID" value="NZ_JBHJSK010000007.1"/>
</dbReference>
<protein>
    <recommendedName>
        <fullName evidence="2">Anti-sigma factor antagonist</fullName>
    </recommendedName>
</protein>
<dbReference type="EMBL" id="PJOS01000053">
    <property type="protein sequence ID" value="PKT70344.1"/>
    <property type="molecule type" value="Genomic_DNA"/>
</dbReference>
<comment type="similarity">
    <text evidence="1 2">Belongs to the anti-sigma-factor antagonist family.</text>
</comment>
<evidence type="ECO:0000313" key="5">
    <source>
        <dbReference type="Proteomes" id="UP000236178"/>
    </source>
</evidence>